<dbReference type="Proteomes" id="UP000092256">
    <property type="component" value="Unassembled WGS sequence"/>
</dbReference>
<dbReference type="OrthoDB" id="8912060at2"/>
<reference evidence="1 2" key="1">
    <citation type="submission" date="2016-05" db="EMBL/GenBank/DDBJ databases">
        <title>Draft Genome Sequences of Stenotrophomonas maltophilia Strains Sm32COP, Sm41DVV, Sm46PAILV, SmF3, SmF22, SmSOFb1 and SmCVFa1, Isolated from Different Manures, in France.</title>
        <authorList>
            <person name="Nazaret S."/>
            <person name="Bodilis J."/>
        </authorList>
    </citation>
    <scope>NUCLEOTIDE SEQUENCE [LARGE SCALE GENOMIC DNA]</scope>
    <source>
        <strain evidence="1 2">Sm46PAILV</strain>
    </source>
</reference>
<dbReference type="Gene3D" id="3.10.450.50">
    <property type="match status" value="1"/>
</dbReference>
<sequence>MDTTAEHEIHHLHDKLQAWFRADVGIDALDDLMAHFCVDFSMVGIAGRRLDRKAVQGLFVGGHGARPGLQISIEAVQAVEAPLPLAVLRYREGHSIDGGEPAWRESLAVLRQDQERWRWLALHEVLAT</sequence>
<dbReference type="InterPro" id="IPR016918">
    <property type="entry name" value="UCP029394"/>
</dbReference>
<dbReference type="RefSeq" id="WP_065197732.1">
    <property type="nucleotide sequence ID" value="NZ_LYVJ01000001.1"/>
</dbReference>
<protein>
    <submittedName>
        <fullName evidence="1">DUF4440 domain-containing protein</fullName>
    </submittedName>
</protein>
<dbReference type="PIRSF" id="PIRSF029394">
    <property type="entry name" value="UCP029394"/>
    <property type="match status" value="1"/>
</dbReference>
<organism evidence="1 2">
    <name type="scientific">Stenotrophomonas maltophilia</name>
    <name type="common">Pseudomonas maltophilia</name>
    <name type="synonym">Xanthomonas maltophilia</name>
    <dbReference type="NCBI Taxonomy" id="40324"/>
    <lineage>
        <taxon>Bacteria</taxon>
        <taxon>Pseudomonadati</taxon>
        <taxon>Pseudomonadota</taxon>
        <taxon>Gammaproteobacteria</taxon>
        <taxon>Lysobacterales</taxon>
        <taxon>Lysobacteraceae</taxon>
        <taxon>Stenotrophomonas</taxon>
        <taxon>Stenotrophomonas maltophilia group</taxon>
    </lineage>
</organism>
<comment type="caution">
    <text evidence="1">The sequence shown here is derived from an EMBL/GenBank/DDBJ whole genome shotgun (WGS) entry which is preliminary data.</text>
</comment>
<accession>A0A1A6Y4E9</accession>
<dbReference type="EMBL" id="LYVJ01000001">
    <property type="protein sequence ID" value="OBU70742.1"/>
    <property type="molecule type" value="Genomic_DNA"/>
</dbReference>
<gene>
    <name evidence="1" type="ORF">A9K58_02045</name>
</gene>
<proteinExistence type="predicted"/>
<dbReference type="AlphaFoldDB" id="A0A1A6Y4E9"/>
<evidence type="ECO:0000313" key="1">
    <source>
        <dbReference type="EMBL" id="OBU70742.1"/>
    </source>
</evidence>
<name>A0A1A6Y4E9_STEMA</name>
<dbReference type="SUPFAM" id="SSF54427">
    <property type="entry name" value="NTF2-like"/>
    <property type="match status" value="1"/>
</dbReference>
<dbReference type="InterPro" id="IPR032710">
    <property type="entry name" value="NTF2-like_dom_sf"/>
</dbReference>
<evidence type="ECO:0000313" key="2">
    <source>
        <dbReference type="Proteomes" id="UP000092256"/>
    </source>
</evidence>